<evidence type="ECO:0000256" key="2">
    <source>
        <dbReference type="SAM" id="SignalP"/>
    </source>
</evidence>
<feature type="signal peptide" evidence="2">
    <location>
        <begin position="1"/>
        <end position="23"/>
    </location>
</feature>
<dbReference type="InterPro" id="IPR003854">
    <property type="entry name" value="GASA"/>
</dbReference>
<dbReference type="Proteomes" id="UP000636800">
    <property type="component" value="Chromosome 13"/>
</dbReference>
<dbReference type="EMBL" id="JADCNL010000013">
    <property type="protein sequence ID" value="KAG0454484.1"/>
    <property type="molecule type" value="Genomic_DNA"/>
</dbReference>
<sequence length="108" mass="11949">MAFSRAFLHSFILSFMMLHLLAAELENTTDSQLAVAPYLSRMSLLTTTGCNGECSRRCRWSSRHNLCMRACGSCCARCSCVPPGNWGDEELCPCYNGLNIHGGHKKCP</sequence>
<keyword evidence="2" id="KW-0732">Signal</keyword>
<protein>
    <recommendedName>
        <fullName evidence="5">Snakin-2</fullName>
    </recommendedName>
</protein>
<name>A0A835PMN3_VANPL</name>
<gene>
    <name evidence="3" type="ORF">HPP92_023776</name>
</gene>
<dbReference type="PANTHER" id="PTHR23201">
    <property type="entry name" value="EXTENSIN, PROLINE-RICH PROTEIN"/>
    <property type="match status" value="1"/>
</dbReference>
<dbReference type="PANTHER" id="PTHR23201:SF12">
    <property type="entry name" value="OS05G0432200 PROTEIN"/>
    <property type="match status" value="1"/>
</dbReference>
<comment type="caution">
    <text evidence="3">The sequence shown here is derived from an EMBL/GenBank/DDBJ whole genome shotgun (WGS) entry which is preliminary data.</text>
</comment>
<evidence type="ECO:0000313" key="3">
    <source>
        <dbReference type="EMBL" id="KAG0454484.1"/>
    </source>
</evidence>
<dbReference type="Pfam" id="PF02704">
    <property type="entry name" value="GASA"/>
    <property type="match status" value="1"/>
</dbReference>
<feature type="chain" id="PRO_5032323520" description="Snakin-2" evidence="2">
    <location>
        <begin position="24"/>
        <end position="108"/>
    </location>
</feature>
<keyword evidence="4" id="KW-1185">Reference proteome</keyword>
<comment type="similarity">
    <text evidence="1">Belongs to the GASA family.</text>
</comment>
<reference evidence="3 4" key="1">
    <citation type="journal article" date="2020" name="Nat. Food">
        <title>A phased Vanilla planifolia genome enables genetic improvement of flavour and production.</title>
        <authorList>
            <person name="Hasing T."/>
            <person name="Tang H."/>
            <person name="Brym M."/>
            <person name="Khazi F."/>
            <person name="Huang T."/>
            <person name="Chambers A.H."/>
        </authorList>
    </citation>
    <scope>NUCLEOTIDE SEQUENCE [LARGE SCALE GENOMIC DNA]</scope>
    <source>
        <tissue evidence="3">Leaf</tissue>
    </source>
</reference>
<evidence type="ECO:0000256" key="1">
    <source>
        <dbReference type="ARBA" id="ARBA00010582"/>
    </source>
</evidence>
<dbReference type="AlphaFoldDB" id="A0A835PMN3"/>
<proteinExistence type="inferred from homology"/>
<evidence type="ECO:0000313" key="4">
    <source>
        <dbReference type="Proteomes" id="UP000636800"/>
    </source>
</evidence>
<dbReference type="OrthoDB" id="1735926at2759"/>
<evidence type="ECO:0008006" key="5">
    <source>
        <dbReference type="Google" id="ProtNLM"/>
    </source>
</evidence>
<organism evidence="3 4">
    <name type="scientific">Vanilla planifolia</name>
    <name type="common">Vanilla</name>
    <dbReference type="NCBI Taxonomy" id="51239"/>
    <lineage>
        <taxon>Eukaryota</taxon>
        <taxon>Viridiplantae</taxon>
        <taxon>Streptophyta</taxon>
        <taxon>Embryophyta</taxon>
        <taxon>Tracheophyta</taxon>
        <taxon>Spermatophyta</taxon>
        <taxon>Magnoliopsida</taxon>
        <taxon>Liliopsida</taxon>
        <taxon>Asparagales</taxon>
        <taxon>Orchidaceae</taxon>
        <taxon>Vanilloideae</taxon>
        <taxon>Vanilleae</taxon>
        <taxon>Vanilla</taxon>
    </lineage>
</organism>
<accession>A0A835PMN3</accession>